<gene>
    <name evidence="2" type="ORF">AVDCRST_MAG80-468</name>
</gene>
<proteinExistence type="predicted"/>
<dbReference type="GO" id="GO:0005840">
    <property type="term" value="C:ribosome"/>
    <property type="evidence" value="ECO:0007669"/>
    <property type="project" value="UniProtKB-KW"/>
</dbReference>
<keyword evidence="2" id="KW-0687">Ribonucleoprotein</keyword>
<feature type="non-terminal residue" evidence="2">
    <location>
        <position position="61"/>
    </location>
</feature>
<reference evidence="2" key="1">
    <citation type="submission" date="2020-02" db="EMBL/GenBank/DDBJ databases">
        <authorList>
            <person name="Meier V. D."/>
        </authorList>
    </citation>
    <scope>NUCLEOTIDE SEQUENCE</scope>
    <source>
        <strain evidence="2">AVDCRST_MAG80</strain>
    </source>
</reference>
<protein>
    <submittedName>
        <fullName evidence="2">LSU ribosomal protein L32p @ LSU ribosomal protein L32p, zinc-dependent</fullName>
    </submittedName>
</protein>
<dbReference type="EMBL" id="CADCVC010000042">
    <property type="protein sequence ID" value="CAA9429458.1"/>
    <property type="molecule type" value="Genomic_DNA"/>
</dbReference>
<evidence type="ECO:0000313" key="2">
    <source>
        <dbReference type="EMBL" id="CAA9429458.1"/>
    </source>
</evidence>
<organism evidence="2">
    <name type="scientific">uncultured Rubrobacteraceae bacterium</name>
    <dbReference type="NCBI Taxonomy" id="349277"/>
    <lineage>
        <taxon>Bacteria</taxon>
        <taxon>Bacillati</taxon>
        <taxon>Actinomycetota</taxon>
        <taxon>Rubrobacteria</taxon>
        <taxon>Rubrobacterales</taxon>
        <taxon>Rubrobacteraceae</taxon>
        <taxon>environmental samples</taxon>
    </lineage>
</organism>
<name>A0A6J4Q050_9ACTN</name>
<evidence type="ECO:0000256" key="1">
    <source>
        <dbReference type="SAM" id="MobiDB-lite"/>
    </source>
</evidence>
<sequence length="61" mass="6689">GRTEEEDVASSQGSAQGAPRPQGTQARGMLELRPASRTAPGLHQLWLLQGPYRGRRRGHRV</sequence>
<dbReference type="AlphaFoldDB" id="A0A6J4Q050"/>
<keyword evidence="2" id="KW-0689">Ribosomal protein</keyword>
<accession>A0A6J4Q050</accession>
<feature type="region of interest" description="Disordered" evidence="1">
    <location>
        <begin position="1"/>
        <end position="61"/>
    </location>
</feature>
<feature type="non-terminal residue" evidence="2">
    <location>
        <position position="1"/>
    </location>
</feature>